<dbReference type="Proteomes" id="UP000179037">
    <property type="component" value="Unassembled WGS sequence"/>
</dbReference>
<evidence type="ECO:0000259" key="10">
    <source>
        <dbReference type="Pfam" id="PF02602"/>
    </source>
</evidence>
<evidence type="ECO:0000313" key="12">
    <source>
        <dbReference type="Proteomes" id="UP000179037"/>
    </source>
</evidence>
<name>A0A1F6U453_9PROT</name>
<feature type="domain" description="Tetrapyrrole biosynthesis uroporphyrinogen III synthase" evidence="10">
    <location>
        <begin position="27"/>
        <end position="252"/>
    </location>
</feature>
<evidence type="ECO:0000256" key="6">
    <source>
        <dbReference type="ARBA" id="ARBA00037589"/>
    </source>
</evidence>
<dbReference type="STRING" id="1817768.A3A87_07280"/>
<evidence type="ECO:0000256" key="8">
    <source>
        <dbReference type="ARBA" id="ARBA00048617"/>
    </source>
</evidence>
<keyword evidence="4 9" id="KW-0456">Lyase</keyword>
<evidence type="ECO:0000256" key="2">
    <source>
        <dbReference type="ARBA" id="ARBA00008133"/>
    </source>
</evidence>
<dbReference type="InterPro" id="IPR036108">
    <property type="entry name" value="4pyrrol_syn_uPrphyn_synt_sf"/>
</dbReference>
<evidence type="ECO:0000256" key="9">
    <source>
        <dbReference type="RuleBase" id="RU366031"/>
    </source>
</evidence>
<dbReference type="GO" id="GO:0006780">
    <property type="term" value="P:uroporphyrinogen III biosynthetic process"/>
    <property type="evidence" value="ECO:0007669"/>
    <property type="project" value="UniProtKB-UniRule"/>
</dbReference>
<dbReference type="UniPathway" id="UPA00251">
    <property type="reaction ID" value="UER00320"/>
</dbReference>
<keyword evidence="5 9" id="KW-0627">Porphyrin biosynthesis</keyword>
<comment type="caution">
    <text evidence="11">The sequence shown here is derived from an EMBL/GenBank/DDBJ whole genome shotgun (WGS) entry which is preliminary data.</text>
</comment>
<accession>A0A1F6U453</accession>
<comment type="pathway">
    <text evidence="1 9">Porphyrin-containing compound metabolism; protoporphyrin-IX biosynthesis; coproporphyrinogen-III from 5-aminolevulinate: step 3/4.</text>
</comment>
<evidence type="ECO:0000256" key="5">
    <source>
        <dbReference type="ARBA" id="ARBA00023244"/>
    </source>
</evidence>
<dbReference type="GO" id="GO:0006782">
    <property type="term" value="P:protoporphyrinogen IX biosynthetic process"/>
    <property type="evidence" value="ECO:0007669"/>
    <property type="project" value="UniProtKB-UniRule"/>
</dbReference>
<dbReference type="InterPro" id="IPR003754">
    <property type="entry name" value="4pyrrol_synth_uPrphyn_synth"/>
</dbReference>
<dbReference type="PANTHER" id="PTHR38042">
    <property type="entry name" value="UROPORPHYRINOGEN-III SYNTHASE, CHLOROPLASTIC"/>
    <property type="match status" value="1"/>
</dbReference>
<evidence type="ECO:0000256" key="7">
    <source>
        <dbReference type="ARBA" id="ARBA00040167"/>
    </source>
</evidence>
<proteinExistence type="inferred from homology"/>
<dbReference type="EC" id="4.2.1.75" evidence="3 9"/>
<comment type="function">
    <text evidence="6 9">Catalyzes cyclization of the linear tetrapyrrole, hydroxymethylbilane, to the macrocyclic uroporphyrinogen III.</text>
</comment>
<gene>
    <name evidence="11" type="ORF">A3A87_07280</name>
</gene>
<dbReference type="Gene3D" id="3.40.50.10090">
    <property type="match status" value="2"/>
</dbReference>
<protein>
    <recommendedName>
        <fullName evidence="7 9">Uroporphyrinogen-III synthase</fullName>
        <ecNumber evidence="3 9">4.2.1.75</ecNumber>
    </recommendedName>
</protein>
<dbReference type="CDD" id="cd06578">
    <property type="entry name" value="HemD"/>
    <property type="match status" value="1"/>
</dbReference>
<evidence type="ECO:0000313" key="11">
    <source>
        <dbReference type="EMBL" id="OGI52127.1"/>
    </source>
</evidence>
<evidence type="ECO:0000256" key="4">
    <source>
        <dbReference type="ARBA" id="ARBA00023239"/>
    </source>
</evidence>
<sequence>MPESPSPQRTLAGVRVLVTRPRDQAENLVRLIEARGGEAIRFPVIEIAEPQDTQALLAVIERLRDFALAIFISPNAVNRAMNLILARGGLPPALRAACVGRGSARELKHFGIENVIVPQGRFDSEALLELPELQAVSGKRIVIFRGDGGRELLGDTLKARGAEIEYAECYRRVRPHTDMTPLLRRWARGEIDIVSVTSVDGLHNLFDMVGKAGQHWLIRTPIIVVSERMVEVCRELGFKTEPRVAATASDEAILEAIQAWRDGQNTL</sequence>
<dbReference type="AlphaFoldDB" id="A0A1F6U453"/>
<dbReference type="GO" id="GO:0004852">
    <property type="term" value="F:uroporphyrinogen-III synthase activity"/>
    <property type="evidence" value="ECO:0007669"/>
    <property type="project" value="UniProtKB-UniRule"/>
</dbReference>
<dbReference type="Pfam" id="PF02602">
    <property type="entry name" value="HEM4"/>
    <property type="match status" value="1"/>
</dbReference>
<dbReference type="PANTHER" id="PTHR38042:SF1">
    <property type="entry name" value="UROPORPHYRINOGEN-III SYNTHASE, CHLOROPLASTIC"/>
    <property type="match status" value="1"/>
</dbReference>
<comment type="similarity">
    <text evidence="2 9">Belongs to the uroporphyrinogen-III synthase family.</text>
</comment>
<dbReference type="SUPFAM" id="SSF69618">
    <property type="entry name" value="HemD-like"/>
    <property type="match status" value="1"/>
</dbReference>
<dbReference type="InterPro" id="IPR039793">
    <property type="entry name" value="UROS/Hem4"/>
</dbReference>
<organism evidence="11 12">
    <name type="scientific">Candidatus Muproteobacteria bacterium RIFCSPLOWO2_01_FULL_60_18</name>
    <dbReference type="NCBI Taxonomy" id="1817768"/>
    <lineage>
        <taxon>Bacteria</taxon>
        <taxon>Pseudomonadati</taxon>
        <taxon>Pseudomonadota</taxon>
        <taxon>Candidatus Muproteobacteria</taxon>
    </lineage>
</organism>
<dbReference type="EMBL" id="MFTC01000026">
    <property type="protein sequence ID" value="OGI52127.1"/>
    <property type="molecule type" value="Genomic_DNA"/>
</dbReference>
<reference evidence="11 12" key="1">
    <citation type="journal article" date="2016" name="Nat. Commun.">
        <title>Thousands of microbial genomes shed light on interconnected biogeochemical processes in an aquifer system.</title>
        <authorList>
            <person name="Anantharaman K."/>
            <person name="Brown C.T."/>
            <person name="Hug L.A."/>
            <person name="Sharon I."/>
            <person name="Castelle C.J."/>
            <person name="Probst A.J."/>
            <person name="Thomas B.C."/>
            <person name="Singh A."/>
            <person name="Wilkins M.J."/>
            <person name="Karaoz U."/>
            <person name="Brodie E.L."/>
            <person name="Williams K.H."/>
            <person name="Hubbard S.S."/>
            <person name="Banfield J.F."/>
        </authorList>
    </citation>
    <scope>NUCLEOTIDE SEQUENCE [LARGE SCALE GENOMIC DNA]</scope>
</reference>
<evidence type="ECO:0000256" key="3">
    <source>
        <dbReference type="ARBA" id="ARBA00013109"/>
    </source>
</evidence>
<comment type="catalytic activity">
    <reaction evidence="8 9">
        <text>hydroxymethylbilane = uroporphyrinogen III + H2O</text>
        <dbReference type="Rhea" id="RHEA:18965"/>
        <dbReference type="ChEBI" id="CHEBI:15377"/>
        <dbReference type="ChEBI" id="CHEBI:57308"/>
        <dbReference type="ChEBI" id="CHEBI:57845"/>
        <dbReference type="EC" id="4.2.1.75"/>
    </reaction>
</comment>
<evidence type="ECO:0000256" key="1">
    <source>
        <dbReference type="ARBA" id="ARBA00004772"/>
    </source>
</evidence>